<keyword evidence="2" id="KW-1185">Reference proteome</keyword>
<name>A0A2A7NCW8_MYCAG</name>
<accession>A0A2A7NCW8</accession>
<dbReference type="AlphaFoldDB" id="A0A2A7NCW8"/>
<dbReference type="Proteomes" id="UP000220914">
    <property type="component" value="Unassembled WGS sequence"/>
</dbReference>
<evidence type="ECO:0000313" key="2">
    <source>
        <dbReference type="Proteomes" id="UP000220914"/>
    </source>
</evidence>
<sequence length="269" mass="31199">MVHVGHIGTAIEMDVVMCNIGASVSSAVAGRWYDDPSYLAQVSDDPQLPTLRLAKDVCTLTNVPYGTARGFAVKMIDRRTVRDPMMRTIRYEVENHPTFRRDPSWRTRWVVSVGDTQIFVQDKWSSEPGARRLLIDRRSDELYTAPKVNVGCCHYRPPDDPQWPHDFTVGSMLVEDRWQRDHKYVRWHRAISWQDSDENGPKVDEDGYPIYKSKLRRSAIHKTDIWERCKFSDRGSNRPCGEEGIIYMDELPAPVRDGFRNELCPYCFT</sequence>
<dbReference type="EMBL" id="PDCP01000005">
    <property type="protein sequence ID" value="PEG41659.1"/>
    <property type="molecule type" value="Genomic_DNA"/>
</dbReference>
<gene>
    <name evidence="1" type="ORF">CQY20_04180</name>
</gene>
<reference evidence="1 2" key="1">
    <citation type="submission" date="2017-10" db="EMBL/GenBank/DDBJ databases">
        <title>The new phylogeny of genus Mycobacterium.</title>
        <authorList>
            <person name="Tortoli E."/>
            <person name="Trovato A."/>
            <person name="Cirillo D.M."/>
        </authorList>
    </citation>
    <scope>NUCLEOTIDE SEQUENCE [LARGE SCALE GENOMIC DNA]</scope>
    <source>
        <strain evidence="1 2">CCUG37673</strain>
    </source>
</reference>
<proteinExistence type="predicted"/>
<evidence type="ECO:0000313" key="1">
    <source>
        <dbReference type="EMBL" id="PEG41659.1"/>
    </source>
</evidence>
<protein>
    <submittedName>
        <fullName evidence="1">Uncharacterized protein</fullName>
    </submittedName>
</protein>
<comment type="caution">
    <text evidence="1">The sequence shown here is derived from an EMBL/GenBank/DDBJ whole genome shotgun (WGS) entry which is preliminary data.</text>
</comment>
<organism evidence="1 2">
    <name type="scientific">Mycolicibacterium agri</name>
    <name type="common">Mycobacterium agri</name>
    <dbReference type="NCBI Taxonomy" id="36811"/>
    <lineage>
        <taxon>Bacteria</taxon>
        <taxon>Bacillati</taxon>
        <taxon>Actinomycetota</taxon>
        <taxon>Actinomycetes</taxon>
        <taxon>Mycobacteriales</taxon>
        <taxon>Mycobacteriaceae</taxon>
        <taxon>Mycolicibacterium</taxon>
    </lineage>
</organism>